<dbReference type="PANTHER" id="PTHR34351">
    <property type="entry name" value="SLR1927 PROTEIN-RELATED"/>
    <property type="match status" value="1"/>
</dbReference>
<evidence type="ECO:0000259" key="1">
    <source>
        <dbReference type="Pfam" id="PF01882"/>
    </source>
</evidence>
<dbReference type="EMBL" id="BMQC01000023">
    <property type="protein sequence ID" value="GGK42631.1"/>
    <property type="molecule type" value="Genomic_DNA"/>
</dbReference>
<dbReference type="InterPro" id="IPR002881">
    <property type="entry name" value="DUF58"/>
</dbReference>
<organism evidence="2 3">
    <name type="scientific">Pilimelia terevasa</name>
    <dbReference type="NCBI Taxonomy" id="53372"/>
    <lineage>
        <taxon>Bacteria</taxon>
        <taxon>Bacillati</taxon>
        <taxon>Actinomycetota</taxon>
        <taxon>Actinomycetes</taxon>
        <taxon>Micromonosporales</taxon>
        <taxon>Micromonosporaceae</taxon>
        <taxon>Pilimelia</taxon>
    </lineage>
</organism>
<reference evidence="2" key="1">
    <citation type="journal article" date="2014" name="Int. J. Syst. Evol. Microbiol.">
        <title>Complete genome sequence of Corynebacterium casei LMG S-19264T (=DSM 44701T), isolated from a smear-ripened cheese.</title>
        <authorList>
            <consortium name="US DOE Joint Genome Institute (JGI-PGF)"/>
            <person name="Walter F."/>
            <person name="Albersmeier A."/>
            <person name="Kalinowski J."/>
            <person name="Ruckert C."/>
        </authorList>
    </citation>
    <scope>NUCLEOTIDE SEQUENCE</scope>
    <source>
        <strain evidence="2">JCM 3091</strain>
    </source>
</reference>
<proteinExistence type="predicted"/>
<dbReference type="Proteomes" id="UP000662200">
    <property type="component" value="Unassembled WGS sequence"/>
</dbReference>
<gene>
    <name evidence="2" type="ORF">GCM10010124_39350</name>
</gene>
<feature type="domain" description="DUF58" evidence="1">
    <location>
        <begin position="190"/>
        <end position="261"/>
    </location>
</feature>
<accession>A0A8J3BTT5</accession>
<dbReference type="Pfam" id="PF01882">
    <property type="entry name" value="DUF58"/>
    <property type="match status" value="1"/>
</dbReference>
<comment type="caution">
    <text evidence="2">The sequence shown here is derived from an EMBL/GenBank/DDBJ whole genome shotgun (WGS) entry which is preliminary data.</text>
</comment>
<protein>
    <recommendedName>
        <fullName evidence="1">DUF58 domain-containing protein</fullName>
    </recommendedName>
</protein>
<reference evidence="2" key="2">
    <citation type="submission" date="2020-09" db="EMBL/GenBank/DDBJ databases">
        <authorList>
            <person name="Sun Q."/>
            <person name="Ohkuma M."/>
        </authorList>
    </citation>
    <scope>NUCLEOTIDE SEQUENCE</scope>
    <source>
        <strain evidence="2">JCM 3091</strain>
    </source>
</reference>
<dbReference type="AlphaFoldDB" id="A0A8J3BTT5"/>
<keyword evidence="3" id="KW-1185">Reference proteome</keyword>
<name>A0A8J3BTT5_9ACTN</name>
<dbReference type="RefSeq" id="WP_189115856.1">
    <property type="nucleotide sequence ID" value="NZ_BMQC01000023.1"/>
</dbReference>
<evidence type="ECO:0000313" key="2">
    <source>
        <dbReference type="EMBL" id="GGK42631.1"/>
    </source>
</evidence>
<sequence length="378" mass="39329">MRLTARGAGLAAAAAAALLAGWWGRYPELLLLGGVAAAALGYALLHCGARPAVAVDRRLAPPRVARGEPCRVTLRVTNTSGWRGAHLSAADRCGPRRTPVAVRGLRPGASAEVGYDVPTGRRGVVGVGPLLVRRRDPFDLVSADRAHGGTARVWVYPRRYPLADVPPGATRSLDGRHDRVPHGSITFDSLRGYVVGDDLRRVHWRASARAGELLVREQVDTSVPHVVVVLDDRAEGYARAEDFESAVEVAASVVTAACQAHLPATLRLVGGAAADSGPRRAAAVGPYLELLTEATPRSGDVGAAVHGLRALGYGDTLIFVTGGAGRAAAAEVAGLRGRYAAVRTVVCDGAGPAGPPAPGVVEARDGADFAARWPAVRW</sequence>
<evidence type="ECO:0000313" key="3">
    <source>
        <dbReference type="Proteomes" id="UP000662200"/>
    </source>
</evidence>
<dbReference type="PANTHER" id="PTHR34351:SF1">
    <property type="entry name" value="SLR1927 PROTEIN"/>
    <property type="match status" value="1"/>
</dbReference>